<accession>A0AAJ0DC98</accession>
<sequence length="497" mass="56446">MTKSLLRSVVLLFVLYFTLAAAKQDARPNARRKRDPLSFSEHYYDYLRSPAVIVLLCVLIVPLMYQTWKKLQEQQRLVTSLESECYRLGLSKRSNLDDQYQPTTNPSKSEKPRVKALFTYPIKSCRGVELAASEVVSTGLKYDRIFTFAQLVSKPTEAEGSSQEKVSPVSHDWKHEWRFITQREFPRLSLLETELWVPRPVGQKKSPRARGLPIEPPEEQKRTWLASNGGVVGVRFPFSSGFDPFGLRTETVALRLPLVPNSERARSKRYTRETLSIWKDQASAINLTNEIPPDTLAKLKYFLGVSNPLAVFRVDDSKPRSVTRSLPKDNPGGPHSVGFGDAFPLHILGLPSVRAITDELPENAKMKSKFDARRFRANIYLDGVPAYDEDTWKRVRIGQCVRPTTNRKKFVETEGEYHVACRTARCTLPNVDQETGVKDANEPYTTLGKTRKVDRGAYPHPCLGMQMIPMFSYGLLKVGDEVDVVETGEHVYEKMFA</sequence>
<protein>
    <recommendedName>
        <fullName evidence="3">MOSC domain-containing protein</fullName>
    </recommendedName>
</protein>
<evidence type="ECO:0000256" key="1">
    <source>
        <dbReference type="SAM" id="Phobius"/>
    </source>
</evidence>
<name>A0AAJ0DC98_9PEZI</name>
<keyword evidence="5" id="KW-1185">Reference proteome</keyword>
<dbReference type="SUPFAM" id="SSF50800">
    <property type="entry name" value="PK beta-barrel domain-like"/>
    <property type="match status" value="1"/>
</dbReference>
<keyword evidence="1" id="KW-1133">Transmembrane helix</keyword>
<dbReference type="Proteomes" id="UP001271007">
    <property type="component" value="Unassembled WGS sequence"/>
</dbReference>
<dbReference type="Pfam" id="PF03473">
    <property type="entry name" value="MOSC"/>
    <property type="match status" value="1"/>
</dbReference>
<proteinExistence type="predicted"/>
<dbReference type="InterPro" id="IPR011037">
    <property type="entry name" value="Pyrv_Knase-like_insert_dom_sf"/>
</dbReference>
<feature type="chain" id="PRO_5042572918" description="MOSC domain-containing protein" evidence="2">
    <location>
        <begin position="23"/>
        <end position="497"/>
    </location>
</feature>
<dbReference type="PANTHER" id="PTHR14237">
    <property type="entry name" value="MOLYBDOPTERIN COFACTOR SULFURASE MOSC"/>
    <property type="match status" value="1"/>
</dbReference>
<comment type="caution">
    <text evidence="4">The sequence shown here is derived from an EMBL/GenBank/DDBJ whole genome shotgun (WGS) entry which is preliminary data.</text>
</comment>
<evidence type="ECO:0000313" key="5">
    <source>
        <dbReference type="Proteomes" id="UP001271007"/>
    </source>
</evidence>
<keyword evidence="1" id="KW-0472">Membrane</keyword>
<feature type="domain" description="MOSC" evidence="3">
    <location>
        <begin position="320"/>
        <end position="485"/>
    </location>
</feature>
<evidence type="ECO:0000259" key="3">
    <source>
        <dbReference type="PROSITE" id="PS51340"/>
    </source>
</evidence>
<dbReference type="EMBL" id="JAWDJX010000027">
    <property type="protein sequence ID" value="KAK3051212.1"/>
    <property type="molecule type" value="Genomic_DNA"/>
</dbReference>
<dbReference type="PANTHER" id="PTHR14237:SF23">
    <property type="entry name" value="MOSC DOMAIN PROTEIN (AFU_ORTHOLOGUE AFUA_7G05900)"/>
    <property type="match status" value="1"/>
</dbReference>
<keyword evidence="2" id="KW-0732">Signal</keyword>
<gene>
    <name evidence="4" type="ORF">LTR09_007608</name>
</gene>
<keyword evidence="1" id="KW-0812">Transmembrane</keyword>
<organism evidence="4 5">
    <name type="scientific">Extremus antarcticus</name>
    <dbReference type="NCBI Taxonomy" id="702011"/>
    <lineage>
        <taxon>Eukaryota</taxon>
        <taxon>Fungi</taxon>
        <taxon>Dikarya</taxon>
        <taxon>Ascomycota</taxon>
        <taxon>Pezizomycotina</taxon>
        <taxon>Dothideomycetes</taxon>
        <taxon>Dothideomycetidae</taxon>
        <taxon>Mycosphaerellales</taxon>
        <taxon>Extremaceae</taxon>
        <taxon>Extremus</taxon>
    </lineage>
</organism>
<feature type="signal peptide" evidence="2">
    <location>
        <begin position="1"/>
        <end position="22"/>
    </location>
</feature>
<feature type="transmembrane region" description="Helical" evidence="1">
    <location>
        <begin position="46"/>
        <end position="65"/>
    </location>
</feature>
<dbReference type="PROSITE" id="PS51340">
    <property type="entry name" value="MOSC"/>
    <property type="match status" value="1"/>
</dbReference>
<dbReference type="AlphaFoldDB" id="A0AAJ0DC98"/>
<dbReference type="GO" id="GO:0030170">
    <property type="term" value="F:pyridoxal phosphate binding"/>
    <property type="evidence" value="ECO:0007669"/>
    <property type="project" value="InterPro"/>
</dbReference>
<evidence type="ECO:0000313" key="4">
    <source>
        <dbReference type="EMBL" id="KAK3051212.1"/>
    </source>
</evidence>
<reference evidence="4" key="1">
    <citation type="submission" date="2023-04" db="EMBL/GenBank/DDBJ databases">
        <title>Black Yeasts Isolated from many extreme environments.</title>
        <authorList>
            <person name="Coleine C."/>
            <person name="Stajich J.E."/>
            <person name="Selbmann L."/>
        </authorList>
    </citation>
    <scope>NUCLEOTIDE SEQUENCE</scope>
    <source>
        <strain evidence="4">CCFEE 5312</strain>
    </source>
</reference>
<dbReference type="Pfam" id="PF03476">
    <property type="entry name" value="MOSC_N"/>
    <property type="match status" value="1"/>
</dbReference>
<dbReference type="GO" id="GO:0030151">
    <property type="term" value="F:molybdenum ion binding"/>
    <property type="evidence" value="ECO:0007669"/>
    <property type="project" value="InterPro"/>
</dbReference>
<dbReference type="InterPro" id="IPR005302">
    <property type="entry name" value="MoCF_Sase_C"/>
</dbReference>
<evidence type="ECO:0000256" key="2">
    <source>
        <dbReference type="SAM" id="SignalP"/>
    </source>
</evidence>
<dbReference type="GO" id="GO:0003824">
    <property type="term" value="F:catalytic activity"/>
    <property type="evidence" value="ECO:0007669"/>
    <property type="project" value="InterPro"/>
</dbReference>
<dbReference type="InterPro" id="IPR005303">
    <property type="entry name" value="MOCOS_middle"/>
</dbReference>